<name>A0ABP7S903_9PSEU</name>
<dbReference type="CDD" id="cd00093">
    <property type="entry name" value="HTH_XRE"/>
    <property type="match status" value="1"/>
</dbReference>
<dbReference type="Proteomes" id="UP001501747">
    <property type="component" value="Unassembled WGS sequence"/>
</dbReference>
<comment type="caution">
    <text evidence="2">The sequence shown here is derived from an EMBL/GenBank/DDBJ whole genome shotgun (WGS) entry which is preliminary data.</text>
</comment>
<evidence type="ECO:0000259" key="1">
    <source>
        <dbReference type="PROSITE" id="PS50943"/>
    </source>
</evidence>
<dbReference type="InterPro" id="IPR010982">
    <property type="entry name" value="Lambda_DNA-bd_dom_sf"/>
</dbReference>
<reference evidence="3" key="1">
    <citation type="journal article" date="2019" name="Int. J. Syst. Evol. Microbiol.">
        <title>The Global Catalogue of Microorganisms (GCM) 10K type strain sequencing project: providing services to taxonomists for standard genome sequencing and annotation.</title>
        <authorList>
            <consortium name="The Broad Institute Genomics Platform"/>
            <consortium name="The Broad Institute Genome Sequencing Center for Infectious Disease"/>
            <person name="Wu L."/>
            <person name="Ma J."/>
        </authorList>
    </citation>
    <scope>NUCLEOTIDE SEQUENCE [LARGE SCALE GENOMIC DNA]</scope>
    <source>
        <strain evidence="3">JCM 17342</strain>
    </source>
</reference>
<feature type="domain" description="HTH cro/C1-type" evidence="1">
    <location>
        <begin position="1"/>
        <end position="46"/>
    </location>
</feature>
<dbReference type="SUPFAM" id="SSF47413">
    <property type="entry name" value="lambda repressor-like DNA-binding domains"/>
    <property type="match status" value="1"/>
</dbReference>
<accession>A0ABP7S903</accession>
<gene>
    <name evidence="2" type="ORF">GCM10022247_33390</name>
</gene>
<dbReference type="Gene3D" id="1.10.260.40">
    <property type="entry name" value="lambda repressor-like DNA-binding domains"/>
    <property type="match status" value="1"/>
</dbReference>
<dbReference type="PROSITE" id="PS50943">
    <property type="entry name" value="HTH_CROC1"/>
    <property type="match status" value="1"/>
</dbReference>
<sequence length="368" mass="39867">MSQASLARKAGVSLSLLTKIETGIRTLTQPVAADLATAMGTTLDHILGSAPVERDDANALDELRATIRRFDLPNDSVITPKAIRDDLRELVRLRGSADLSGVLARLPNLLARSTDHAHSSGTPSAWGLVADVYSSVYWLAARHRWMDLADLAVVKQQLAAERATAVAAAVASRDAAGAFLNSGDFQSGLAIVERSIVRTEASTTGRDRAFALGILHLRGLTLAGRLGDTAEAARHRAAAWRLAQEFPQDVDEHGLHFGPENTATHDVATFVDLERHRDALRIASDLSKQRLVVPATRIAPLHLNVSRARLAMRDRDGALESLRQAWDAAPQMAKVHPTSQELLRVLISLHRRSNPTLTSLAKRARLAV</sequence>
<evidence type="ECO:0000313" key="3">
    <source>
        <dbReference type="Proteomes" id="UP001501747"/>
    </source>
</evidence>
<evidence type="ECO:0000313" key="2">
    <source>
        <dbReference type="EMBL" id="GAA4008507.1"/>
    </source>
</evidence>
<protein>
    <recommendedName>
        <fullName evidence="1">HTH cro/C1-type domain-containing protein</fullName>
    </recommendedName>
</protein>
<dbReference type="InterPro" id="IPR001387">
    <property type="entry name" value="Cro/C1-type_HTH"/>
</dbReference>
<dbReference type="EMBL" id="BAABAL010000009">
    <property type="protein sequence ID" value="GAA4008507.1"/>
    <property type="molecule type" value="Genomic_DNA"/>
</dbReference>
<proteinExistence type="predicted"/>
<keyword evidence="3" id="KW-1185">Reference proteome</keyword>
<organism evidence="2 3">
    <name type="scientific">Allokutzneria multivorans</name>
    <dbReference type="NCBI Taxonomy" id="1142134"/>
    <lineage>
        <taxon>Bacteria</taxon>
        <taxon>Bacillati</taxon>
        <taxon>Actinomycetota</taxon>
        <taxon>Actinomycetes</taxon>
        <taxon>Pseudonocardiales</taxon>
        <taxon>Pseudonocardiaceae</taxon>
        <taxon>Allokutzneria</taxon>
    </lineage>
</organism>
<dbReference type="Pfam" id="PF01381">
    <property type="entry name" value="HTH_3"/>
    <property type="match status" value="1"/>
</dbReference>